<keyword evidence="2" id="KW-0677">Repeat</keyword>
<dbReference type="Proteomes" id="UP000439903">
    <property type="component" value="Unassembled WGS sequence"/>
</dbReference>
<evidence type="ECO:0000256" key="3">
    <source>
        <dbReference type="SAM" id="Phobius"/>
    </source>
</evidence>
<name>A0A8H4A2I4_GIGMA</name>
<feature type="transmembrane region" description="Helical" evidence="3">
    <location>
        <begin position="322"/>
        <end position="343"/>
    </location>
</feature>
<dbReference type="AlphaFoldDB" id="A0A8H4A2I4"/>
<keyword evidence="3" id="KW-0812">Transmembrane</keyword>
<organism evidence="4 5">
    <name type="scientific">Gigaspora margarita</name>
    <dbReference type="NCBI Taxonomy" id="4874"/>
    <lineage>
        <taxon>Eukaryota</taxon>
        <taxon>Fungi</taxon>
        <taxon>Fungi incertae sedis</taxon>
        <taxon>Mucoromycota</taxon>
        <taxon>Glomeromycotina</taxon>
        <taxon>Glomeromycetes</taxon>
        <taxon>Diversisporales</taxon>
        <taxon>Gigasporaceae</taxon>
        <taxon>Gigaspora</taxon>
    </lineage>
</organism>
<reference evidence="4 5" key="1">
    <citation type="journal article" date="2019" name="Environ. Microbiol.">
        <title>At the nexus of three kingdoms: the genome of the mycorrhizal fungus Gigaspora margarita provides insights into plant, endobacterial and fungal interactions.</title>
        <authorList>
            <person name="Venice F."/>
            <person name="Ghignone S."/>
            <person name="Salvioli di Fossalunga A."/>
            <person name="Amselem J."/>
            <person name="Novero M."/>
            <person name="Xianan X."/>
            <person name="Sedzielewska Toro K."/>
            <person name="Morin E."/>
            <person name="Lipzen A."/>
            <person name="Grigoriev I.V."/>
            <person name="Henrissat B."/>
            <person name="Martin F.M."/>
            <person name="Bonfante P."/>
        </authorList>
    </citation>
    <scope>NUCLEOTIDE SEQUENCE [LARGE SCALE GENOMIC DNA]</scope>
    <source>
        <strain evidence="4 5">BEG34</strain>
    </source>
</reference>
<keyword evidence="3" id="KW-0472">Membrane</keyword>
<dbReference type="Gene3D" id="2.120.10.80">
    <property type="entry name" value="Kelch-type beta propeller"/>
    <property type="match status" value="2"/>
</dbReference>
<accession>A0A8H4A2I4</accession>
<keyword evidence="5" id="KW-1185">Reference proteome</keyword>
<evidence type="ECO:0000256" key="1">
    <source>
        <dbReference type="ARBA" id="ARBA00022441"/>
    </source>
</evidence>
<proteinExistence type="predicted"/>
<sequence>MKPLYYILFFVIFGSRYFFVICQDIPSPRREQASTLVGTRLYFFGGYTIISASNEVWYLDLSSLFNIFTPPWHSEVVMPVGYNFGTSCLSPIDNSIFLIGGRTWPTTTDPYSNTSSSVYKFNSKTSQWTTPNINNFNSTFTTRNEIQAVIDNNGKIFIFGGINYNSSTKLFYNDMNILDITTMTWSTPTQSQSVLTYIDYTATLLPNGLIAYIGGYSGSSSKVSPTDMAQVQIFDTKSFTWSAKLAGGSTIASRGLHSAVLTQDGNIIIYGGSLQNNSGQPVTVFSDIAVLNTNSWVWSAPSVSGTSAPPLTQHSAALYKNYMILAFGATSTTNLYTNNIYILDIQNYAWVTTIDQANNKFSYLYIGIGIGAGVIILVVVLYIIGLFIYKNRHKENFIATPGTSRNDHIRETHMSTVYAPGMPPPETYGQTPLYGVQVPDNN</sequence>
<comment type="caution">
    <text evidence="4">The sequence shown here is derived from an EMBL/GenBank/DDBJ whole genome shotgun (WGS) entry which is preliminary data.</text>
</comment>
<dbReference type="OrthoDB" id="432528at2759"/>
<protein>
    <submittedName>
        <fullName evidence="4">Galactose oxidase</fullName>
    </submittedName>
</protein>
<dbReference type="PANTHER" id="PTHR46093:SF3">
    <property type="entry name" value="ACYL-COA-BINDING DOMAIN-CONTAINING PROTEIN 4"/>
    <property type="match status" value="1"/>
</dbReference>
<dbReference type="PANTHER" id="PTHR46093">
    <property type="entry name" value="ACYL-COA-BINDING DOMAIN-CONTAINING PROTEIN 5"/>
    <property type="match status" value="1"/>
</dbReference>
<feature type="transmembrane region" description="Helical" evidence="3">
    <location>
        <begin position="6"/>
        <end position="22"/>
    </location>
</feature>
<dbReference type="SUPFAM" id="SSF117281">
    <property type="entry name" value="Kelch motif"/>
    <property type="match status" value="1"/>
</dbReference>
<evidence type="ECO:0000313" key="4">
    <source>
        <dbReference type="EMBL" id="KAF0386119.1"/>
    </source>
</evidence>
<evidence type="ECO:0000313" key="5">
    <source>
        <dbReference type="Proteomes" id="UP000439903"/>
    </source>
</evidence>
<dbReference type="EMBL" id="WTPW01002337">
    <property type="protein sequence ID" value="KAF0386119.1"/>
    <property type="molecule type" value="Genomic_DNA"/>
</dbReference>
<dbReference type="InterPro" id="IPR015915">
    <property type="entry name" value="Kelch-typ_b-propeller"/>
</dbReference>
<gene>
    <name evidence="4" type="ORF">F8M41_011406</name>
</gene>
<evidence type="ECO:0000256" key="2">
    <source>
        <dbReference type="ARBA" id="ARBA00022737"/>
    </source>
</evidence>
<dbReference type="Pfam" id="PF24681">
    <property type="entry name" value="Kelch_KLHDC2_KLHL20_DRC7"/>
    <property type="match status" value="1"/>
</dbReference>
<feature type="transmembrane region" description="Helical" evidence="3">
    <location>
        <begin position="363"/>
        <end position="389"/>
    </location>
</feature>
<keyword evidence="3" id="KW-1133">Transmembrane helix</keyword>
<keyword evidence="1" id="KW-0880">Kelch repeat</keyword>